<feature type="compositionally biased region" description="Polar residues" evidence="1">
    <location>
        <begin position="125"/>
        <end position="139"/>
    </location>
</feature>
<evidence type="ECO:0000313" key="3">
    <source>
        <dbReference type="Proteomes" id="UP000541444"/>
    </source>
</evidence>
<dbReference type="AlphaFoldDB" id="A0A7J7LXN4"/>
<accession>A0A7J7LXN4</accession>
<feature type="region of interest" description="Disordered" evidence="1">
    <location>
        <begin position="105"/>
        <end position="174"/>
    </location>
</feature>
<reference evidence="2 3" key="1">
    <citation type="journal article" date="2020" name="IScience">
        <title>Genome Sequencing of the Endangered Kingdonia uniflora (Circaeasteraceae, Ranunculales) Reveals Potential Mechanisms of Evolutionary Specialization.</title>
        <authorList>
            <person name="Sun Y."/>
            <person name="Deng T."/>
            <person name="Zhang A."/>
            <person name="Moore M.J."/>
            <person name="Landis J.B."/>
            <person name="Lin N."/>
            <person name="Zhang H."/>
            <person name="Zhang X."/>
            <person name="Huang J."/>
            <person name="Zhang X."/>
            <person name="Sun H."/>
            <person name="Wang H."/>
        </authorList>
    </citation>
    <scope>NUCLEOTIDE SEQUENCE [LARGE SCALE GENOMIC DNA]</scope>
    <source>
        <strain evidence="2">TB1705</strain>
        <tissue evidence="2">Leaf</tissue>
    </source>
</reference>
<dbReference type="EMBL" id="JACGCM010001927">
    <property type="protein sequence ID" value="KAF6147290.1"/>
    <property type="molecule type" value="Genomic_DNA"/>
</dbReference>
<protein>
    <submittedName>
        <fullName evidence="2">Uncharacterized protein</fullName>
    </submittedName>
</protein>
<comment type="caution">
    <text evidence="2">The sequence shown here is derived from an EMBL/GenBank/DDBJ whole genome shotgun (WGS) entry which is preliminary data.</text>
</comment>
<feature type="region of interest" description="Disordered" evidence="1">
    <location>
        <begin position="1"/>
        <end position="48"/>
    </location>
</feature>
<sequence length="174" mass="19369">MEFTQHNQSDANTSIPIEAVEPEKEKEKRRKKRTPAKQRQSVQVPEDTEFLNEMDDAGLHCTDADFTCLENGAHKIHQGMNGSNDFKHPEAYKSLAQKSRWTNLRDDGLNHAGNLPRNIAKRISDNSSLGNPVGSNNLSEDPDDPPTPQSVGQNSELDGSLYEDGSRPNGQKLF</sequence>
<feature type="compositionally biased region" description="Basic residues" evidence="1">
    <location>
        <begin position="27"/>
        <end position="36"/>
    </location>
</feature>
<feature type="compositionally biased region" description="Polar residues" evidence="1">
    <location>
        <begin position="1"/>
        <end position="15"/>
    </location>
</feature>
<name>A0A7J7LXN4_9MAGN</name>
<evidence type="ECO:0000256" key="1">
    <source>
        <dbReference type="SAM" id="MobiDB-lite"/>
    </source>
</evidence>
<keyword evidence="3" id="KW-1185">Reference proteome</keyword>
<proteinExistence type="predicted"/>
<organism evidence="2 3">
    <name type="scientific">Kingdonia uniflora</name>
    <dbReference type="NCBI Taxonomy" id="39325"/>
    <lineage>
        <taxon>Eukaryota</taxon>
        <taxon>Viridiplantae</taxon>
        <taxon>Streptophyta</taxon>
        <taxon>Embryophyta</taxon>
        <taxon>Tracheophyta</taxon>
        <taxon>Spermatophyta</taxon>
        <taxon>Magnoliopsida</taxon>
        <taxon>Ranunculales</taxon>
        <taxon>Circaeasteraceae</taxon>
        <taxon>Kingdonia</taxon>
    </lineage>
</organism>
<dbReference type="Proteomes" id="UP000541444">
    <property type="component" value="Unassembled WGS sequence"/>
</dbReference>
<gene>
    <name evidence="2" type="ORF">GIB67_009773</name>
</gene>
<evidence type="ECO:0000313" key="2">
    <source>
        <dbReference type="EMBL" id="KAF6147290.1"/>
    </source>
</evidence>